<dbReference type="EMBL" id="JARBHB010000010">
    <property type="protein sequence ID" value="KAJ8874715.1"/>
    <property type="molecule type" value="Genomic_DNA"/>
</dbReference>
<protein>
    <submittedName>
        <fullName evidence="1">Uncharacterized protein</fullName>
    </submittedName>
</protein>
<evidence type="ECO:0000313" key="1">
    <source>
        <dbReference type="EMBL" id="KAJ8874715.1"/>
    </source>
</evidence>
<organism evidence="1 2">
    <name type="scientific">Dryococelus australis</name>
    <dbReference type="NCBI Taxonomy" id="614101"/>
    <lineage>
        <taxon>Eukaryota</taxon>
        <taxon>Metazoa</taxon>
        <taxon>Ecdysozoa</taxon>
        <taxon>Arthropoda</taxon>
        <taxon>Hexapoda</taxon>
        <taxon>Insecta</taxon>
        <taxon>Pterygota</taxon>
        <taxon>Neoptera</taxon>
        <taxon>Polyneoptera</taxon>
        <taxon>Phasmatodea</taxon>
        <taxon>Verophasmatodea</taxon>
        <taxon>Anareolatae</taxon>
        <taxon>Phasmatidae</taxon>
        <taxon>Eurycanthinae</taxon>
        <taxon>Dryococelus</taxon>
    </lineage>
</organism>
<proteinExistence type="predicted"/>
<dbReference type="Proteomes" id="UP001159363">
    <property type="component" value="Chromosome 9"/>
</dbReference>
<name>A0ABQ9GRR4_9NEOP</name>
<accession>A0ABQ9GRR4</accession>
<dbReference type="Gene3D" id="3.30.420.10">
    <property type="entry name" value="Ribonuclease H-like superfamily/Ribonuclease H"/>
    <property type="match status" value="1"/>
</dbReference>
<evidence type="ECO:0000313" key="2">
    <source>
        <dbReference type="Proteomes" id="UP001159363"/>
    </source>
</evidence>
<reference evidence="1 2" key="1">
    <citation type="submission" date="2023-02" db="EMBL/GenBank/DDBJ databases">
        <title>LHISI_Scaffold_Assembly.</title>
        <authorList>
            <person name="Stuart O.P."/>
            <person name="Cleave R."/>
            <person name="Magrath M.J.L."/>
            <person name="Mikheyev A.S."/>
        </authorList>
    </citation>
    <scope>NUCLEOTIDE SEQUENCE [LARGE SCALE GENOMIC DNA]</scope>
    <source>
        <strain evidence="1">Daus_M_001</strain>
        <tissue evidence="1">Leg muscle</tissue>
    </source>
</reference>
<dbReference type="PANTHER" id="PTHR47326">
    <property type="entry name" value="TRANSPOSABLE ELEMENT TC3 TRANSPOSASE-LIKE PROTEIN"/>
    <property type="match status" value="1"/>
</dbReference>
<keyword evidence="2" id="KW-1185">Reference proteome</keyword>
<comment type="caution">
    <text evidence="1">The sequence shown here is derived from an EMBL/GenBank/DDBJ whole genome shotgun (WGS) entry which is preliminary data.</text>
</comment>
<gene>
    <name evidence="1" type="ORF">PR048_025581</name>
</gene>
<dbReference type="PANTHER" id="PTHR47326:SF1">
    <property type="entry name" value="HTH PSQ-TYPE DOMAIN-CONTAINING PROTEIN"/>
    <property type="match status" value="1"/>
</dbReference>
<dbReference type="InterPro" id="IPR036397">
    <property type="entry name" value="RNaseH_sf"/>
</dbReference>
<sequence>MILATANDFLSLSWKQFQLTPVYYQALLETISSDTSVLSSDKVHFHLSDYVNKHSFLYWAETNPRHFLHTERATVWCAVTEFGIIGPYLFEEDGRTVAGTSACYIQILHKFLHPKLNEVGNPVGGATAHTAWSSMNLLREMCAVHLILRGDIQWWARSLDLAHFDFYLWGYLKAPIYQHKPRTMDELKVAIHREIAENRT</sequence>